<dbReference type="InterPro" id="IPR003959">
    <property type="entry name" value="ATPase_AAA_core"/>
</dbReference>
<protein>
    <submittedName>
        <fullName evidence="5">ATPase family protein</fullName>
    </submittedName>
</protein>
<dbReference type="InterPro" id="IPR050773">
    <property type="entry name" value="CbxX/CfxQ_RuBisCO_ESX"/>
</dbReference>
<name>A0A5J6VKC5_9VIRU</name>
<dbReference type="InterPro" id="IPR003593">
    <property type="entry name" value="AAA+_ATPase"/>
</dbReference>
<dbReference type="PANTHER" id="PTHR43392">
    <property type="entry name" value="AAA-TYPE ATPASE FAMILY PROTEIN / ANKYRIN REPEAT FAMILY PROTEIN"/>
    <property type="match status" value="1"/>
</dbReference>
<dbReference type="GO" id="GO:0016887">
    <property type="term" value="F:ATP hydrolysis activity"/>
    <property type="evidence" value="ECO:0007669"/>
    <property type="project" value="InterPro"/>
</dbReference>
<dbReference type="GO" id="GO:0005524">
    <property type="term" value="F:ATP binding"/>
    <property type="evidence" value="ECO:0007669"/>
    <property type="project" value="UniProtKB-KW"/>
</dbReference>
<evidence type="ECO:0000259" key="4">
    <source>
        <dbReference type="SMART" id="SM00382"/>
    </source>
</evidence>
<reference evidence="5" key="1">
    <citation type="journal article" date="2019" name="Philos. Trans. R. Soc. Lond., B, Biol. Sci.">
        <title>Targeted metagenomic recovery of four divergent viruses reveals shared and distinctive characteristics of giant viruses of marine eukaryotes.</title>
        <authorList>
            <person name="Needham D.M."/>
            <person name="Poirier C."/>
            <person name="Hehenberger E."/>
            <person name="Jimenez V."/>
            <person name="Swalwell J.E."/>
            <person name="Santoro A.E."/>
            <person name="Worden A.Z."/>
        </authorList>
    </citation>
    <scope>NUCLEOTIDE SEQUENCE</scope>
    <source>
        <strain evidence="5">MPacV-611</strain>
    </source>
</reference>
<dbReference type="PRINTS" id="PR00819">
    <property type="entry name" value="CBXCFQXSUPER"/>
</dbReference>
<dbReference type="InterPro" id="IPR027417">
    <property type="entry name" value="P-loop_NTPase"/>
</dbReference>
<evidence type="ECO:0000256" key="2">
    <source>
        <dbReference type="ARBA" id="ARBA00022741"/>
    </source>
</evidence>
<proteinExistence type="inferred from homology"/>
<dbReference type="Gene3D" id="3.40.50.300">
    <property type="entry name" value="P-loop containing nucleotide triphosphate hydrolases"/>
    <property type="match status" value="1"/>
</dbReference>
<dbReference type="SUPFAM" id="SSF52540">
    <property type="entry name" value="P-loop containing nucleoside triphosphate hydrolases"/>
    <property type="match status" value="1"/>
</dbReference>
<dbReference type="EMBL" id="MN448287">
    <property type="protein sequence ID" value="QFG74410.1"/>
    <property type="molecule type" value="Genomic_DNA"/>
</dbReference>
<evidence type="ECO:0000256" key="3">
    <source>
        <dbReference type="ARBA" id="ARBA00022840"/>
    </source>
</evidence>
<keyword evidence="2" id="KW-0547">Nucleotide-binding</keyword>
<feature type="domain" description="AAA+ ATPase" evidence="4">
    <location>
        <begin position="187"/>
        <end position="327"/>
    </location>
</feature>
<evidence type="ECO:0000313" key="5">
    <source>
        <dbReference type="EMBL" id="QFG74410.1"/>
    </source>
</evidence>
<dbReference type="PANTHER" id="PTHR43392:SF2">
    <property type="entry name" value="AAA-TYPE ATPASE FAMILY PROTEIN _ ANKYRIN REPEAT FAMILY PROTEIN"/>
    <property type="match status" value="1"/>
</dbReference>
<dbReference type="Pfam" id="PF00004">
    <property type="entry name" value="AAA"/>
    <property type="match status" value="1"/>
</dbReference>
<evidence type="ECO:0000256" key="1">
    <source>
        <dbReference type="ARBA" id="ARBA00010378"/>
    </source>
</evidence>
<sequence>MEQPIDNQISNEWVTHVNDVNIKVHNMWNFLVYNKFVDDKYNDIYRKYILLKNDNYHIKNKYDNLKNQVRESKNDNSRKRNITKLSTNEWYDNEIEECPAKRIKMSKKRINSELIDVFSKMDNINEIIKLEDYKYKYNLLSNSKFRKLFRIIPSLRKLNNIIGMDTVKDQIFKIICYFIHGLNNSTDLNHIVISGDPGVGKTTLSKILGEIYLNLGFLRNNNFVQAKRSDLIAKYLGQTSHKTQEVIDSAEGGILFIDEVYSLGNNEGKDSYAKECIDTINLNLTEKSDKFLCIVAGYKDDIDKCFFAFNKGLERRFTIKFHIDNYSPNELLEIFKTFVKNDNWSLEENSINIDDIELVKDNIKYNGGDMQKLFQKAKEFYSLRVMKTSTDIVLKDKLLVREDVCKALEMFKSKKEDEYYLCTMYS</sequence>
<dbReference type="CDD" id="cd00009">
    <property type="entry name" value="AAA"/>
    <property type="match status" value="1"/>
</dbReference>
<dbReference type="SMART" id="SM00382">
    <property type="entry name" value="AAA"/>
    <property type="match status" value="1"/>
</dbReference>
<keyword evidence="3" id="KW-0067">ATP-binding</keyword>
<organism evidence="5">
    <name type="scientific">Megaviridae environmental sample</name>
    <dbReference type="NCBI Taxonomy" id="1737588"/>
    <lineage>
        <taxon>Viruses</taxon>
        <taxon>Varidnaviria</taxon>
        <taxon>Bamfordvirae</taxon>
        <taxon>Nucleocytoviricota</taxon>
        <taxon>Megaviricetes</taxon>
        <taxon>Imitervirales</taxon>
        <taxon>Mimiviridae</taxon>
        <taxon>environmental samples</taxon>
    </lineage>
</organism>
<dbReference type="InterPro" id="IPR000641">
    <property type="entry name" value="CbxX/CfxQ"/>
</dbReference>
<accession>A0A5J6VKC5</accession>
<comment type="similarity">
    <text evidence="1">Belongs to the CbxX/CfxQ family.</text>
</comment>